<keyword evidence="1" id="KW-0812">Transmembrane</keyword>
<feature type="transmembrane region" description="Helical" evidence="1">
    <location>
        <begin position="135"/>
        <end position="161"/>
    </location>
</feature>
<keyword evidence="1" id="KW-1133">Transmembrane helix</keyword>
<dbReference type="STRING" id="137733.SAMN05421767_11229"/>
<feature type="transmembrane region" description="Helical" evidence="1">
    <location>
        <begin position="315"/>
        <end position="333"/>
    </location>
</feature>
<feature type="transmembrane region" description="Helical" evidence="1">
    <location>
        <begin position="345"/>
        <end position="363"/>
    </location>
</feature>
<dbReference type="AlphaFoldDB" id="A0A1H9K976"/>
<evidence type="ECO:0000313" key="3">
    <source>
        <dbReference type="Proteomes" id="UP000198556"/>
    </source>
</evidence>
<dbReference type="EMBL" id="FOGF01000012">
    <property type="protein sequence ID" value="SEQ95622.1"/>
    <property type="molecule type" value="Genomic_DNA"/>
</dbReference>
<feature type="transmembrane region" description="Helical" evidence="1">
    <location>
        <begin position="220"/>
        <end position="237"/>
    </location>
</feature>
<feature type="transmembrane region" description="Helical" evidence="1">
    <location>
        <begin position="29"/>
        <end position="46"/>
    </location>
</feature>
<feature type="transmembrane region" description="Helical" evidence="1">
    <location>
        <begin position="292"/>
        <end position="309"/>
    </location>
</feature>
<evidence type="ECO:0000313" key="2">
    <source>
        <dbReference type="EMBL" id="SEQ95622.1"/>
    </source>
</evidence>
<feature type="transmembrane region" description="Helical" evidence="1">
    <location>
        <begin position="257"/>
        <end position="280"/>
    </location>
</feature>
<evidence type="ECO:0000256" key="1">
    <source>
        <dbReference type="SAM" id="Phobius"/>
    </source>
</evidence>
<name>A0A1H9K976_9LACT</name>
<keyword evidence="1" id="KW-0472">Membrane</keyword>
<gene>
    <name evidence="2" type="ORF">SAMN05421767_11229</name>
</gene>
<dbReference type="InterPro" id="IPR049458">
    <property type="entry name" value="EpsG-like"/>
</dbReference>
<dbReference type="RefSeq" id="WP_089746442.1">
    <property type="nucleotide sequence ID" value="NZ_FOGF01000012.1"/>
</dbReference>
<organism evidence="2 3">
    <name type="scientific">Granulicatella balaenopterae</name>
    <dbReference type="NCBI Taxonomy" id="137733"/>
    <lineage>
        <taxon>Bacteria</taxon>
        <taxon>Bacillati</taxon>
        <taxon>Bacillota</taxon>
        <taxon>Bacilli</taxon>
        <taxon>Lactobacillales</taxon>
        <taxon>Carnobacteriaceae</taxon>
        <taxon>Granulicatella</taxon>
    </lineage>
</organism>
<proteinExistence type="predicted"/>
<sequence length="378" mass="44078">MSIYLICFLTSCLFFYFSEKTKSKKNSKILTIIGIIIPSLLAGLRSDLIGTDVQVYVKPLFDIAQESNSLFDYLQARLSTRYVSSIELGFNLLVYITTKLFGNLNVLLTIIAMMTIIPIYKGIKYWNGDVIFSMMVFYLMFFNSSLNLMRQFIAVAILFYAFKYIYEKQYLKYIAYVVFASLFHKSALISLLMPVMYIYLTNSSKINIVVFRRKILDKQLNRVVIITIFSVIFLISANKLEAIFDMINMNYYYNSYLNGNLTFLLSEFIMKTPVLFLLLINWKKVSKVDDKIPFFLATMIIDVILNQLSTVSDQAGRIGLYFSIYNILSYPLIAKGIYKKDLKIVVKACIIMYMFTYWGYNYIYQGFAQTYPYISVWK</sequence>
<dbReference type="OrthoDB" id="2329888at2"/>
<reference evidence="2 3" key="1">
    <citation type="submission" date="2016-10" db="EMBL/GenBank/DDBJ databases">
        <authorList>
            <person name="de Groot N.N."/>
        </authorList>
    </citation>
    <scope>NUCLEOTIDE SEQUENCE [LARGE SCALE GENOMIC DNA]</scope>
    <source>
        <strain evidence="2 3">DSM 15827</strain>
    </source>
</reference>
<keyword evidence="3" id="KW-1185">Reference proteome</keyword>
<feature type="transmembrane region" description="Helical" evidence="1">
    <location>
        <begin position="173"/>
        <end position="200"/>
    </location>
</feature>
<protein>
    <submittedName>
        <fullName evidence="2">EpsG family protein</fullName>
    </submittedName>
</protein>
<feature type="transmembrane region" description="Helical" evidence="1">
    <location>
        <begin position="100"/>
        <end position="123"/>
    </location>
</feature>
<accession>A0A1H9K976</accession>
<dbReference type="Pfam" id="PF14897">
    <property type="entry name" value="EpsG"/>
    <property type="match status" value="1"/>
</dbReference>
<dbReference type="Proteomes" id="UP000198556">
    <property type="component" value="Unassembled WGS sequence"/>
</dbReference>